<protein>
    <submittedName>
        <fullName evidence="1">Uncharacterized protein</fullName>
    </submittedName>
</protein>
<proteinExistence type="predicted"/>
<gene>
    <name evidence="1" type="ORF">A2Y62_01605</name>
</gene>
<comment type="caution">
    <text evidence="1">The sequence shown here is derived from an EMBL/GenBank/DDBJ whole genome shotgun (WGS) entry which is preliminary data.</text>
</comment>
<evidence type="ECO:0000313" key="1">
    <source>
        <dbReference type="EMBL" id="OGF66906.1"/>
    </source>
</evidence>
<organism evidence="1 2">
    <name type="scientific">Candidatus Fischerbacteria bacterium RBG_13_37_8</name>
    <dbReference type="NCBI Taxonomy" id="1817863"/>
    <lineage>
        <taxon>Bacteria</taxon>
        <taxon>Candidatus Fischeribacteriota</taxon>
    </lineage>
</organism>
<dbReference type="Proteomes" id="UP000178943">
    <property type="component" value="Unassembled WGS sequence"/>
</dbReference>
<dbReference type="AlphaFoldDB" id="A0A1F5VTX1"/>
<evidence type="ECO:0000313" key="2">
    <source>
        <dbReference type="Proteomes" id="UP000178943"/>
    </source>
</evidence>
<name>A0A1F5VTX1_9BACT</name>
<sequence length="62" mass="7270">MRSLVEFLLFVLYNNLMAKMYFSVGCFSCSVKYSLNVCFDISGDPVYAYEQIKKFVIINHIR</sequence>
<dbReference type="EMBL" id="MFGW01000078">
    <property type="protein sequence ID" value="OGF66906.1"/>
    <property type="molecule type" value="Genomic_DNA"/>
</dbReference>
<accession>A0A1F5VTX1</accession>
<reference evidence="1 2" key="1">
    <citation type="journal article" date="2016" name="Nat. Commun.">
        <title>Thousands of microbial genomes shed light on interconnected biogeochemical processes in an aquifer system.</title>
        <authorList>
            <person name="Anantharaman K."/>
            <person name="Brown C.T."/>
            <person name="Hug L.A."/>
            <person name="Sharon I."/>
            <person name="Castelle C.J."/>
            <person name="Probst A.J."/>
            <person name="Thomas B.C."/>
            <person name="Singh A."/>
            <person name="Wilkins M.J."/>
            <person name="Karaoz U."/>
            <person name="Brodie E.L."/>
            <person name="Williams K.H."/>
            <person name="Hubbard S.S."/>
            <person name="Banfield J.F."/>
        </authorList>
    </citation>
    <scope>NUCLEOTIDE SEQUENCE [LARGE SCALE GENOMIC DNA]</scope>
</reference>